<protein>
    <submittedName>
        <fullName evidence="2">Uncharacterized protein</fullName>
    </submittedName>
</protein>
<keyword evidence="1" id="KW-0812">Transmembrane</keyword>
<proteinExistence type="predicted"/>
<dbReference type="AlphaFoldDB" id="A0A3L6N6P7"/>
<feature type="transmembrane region" description="Helical" evidence="1">
    <location>
        <begin position="149"/>
        <end position="169"/>
    </location>
</feature>
<evidence type="ECO:0000313" key="2">
    <source>
        <dbReference type="EMBL" id="RKK12312.1"/>
    </source>
</evidence>
<name>A0A3L6N6P7_FUSOX</name>
<sequence>MQVDPFTTGKHDADMPILNPDDYFLISLQHQLVVFKDEWMNTAQRFKERVETYVDEFDFALASKESQQPLAWLRHARRKLTELVVCLETTIDCWDNFTYPDHMQTRYGRQSMVSIEQTFAEVVSPITLAAAILSMQEEAIPDFLGPTKLSFFLLTPMLILLVSLVARLVQHWDKVQLYMSHPGNWVQGRKRDVNLGIV</sequence>
<dbReference type="Proteomes" id="UP000270866">
    <property type="component" value="Chromosome 11"/>
</dbReference>
<evidence type="ECO:0000256" key="1">
    <source>
        <dbReference type="SAM" id="Phobius"/>
    </source>
</evidence>
<reference evidence="2" key="1">
    <citation type="journal article" date="2018" name="Sci. Rep.">
        <title>Characterisation of pathogen-specific regions and novel effector candidates in Fusarium oxysporum f. sp. cepae.</title>
        <authorList>
            <person name="Armitage A.D."/>
            <person name="Taylor A."/>
            <person name="Sobczyk M.K."/>
            <person name="Baxter L."/>
            <person name="Greenfield B.P."/>
            <person name="Bates H.J."/>
            <person name="Wilson F."/>
            <person name="Jackson A.C."/>
            <person name="Ott S."/>
            <person name="Harrison R.J."/>
            <person name="Clarkson J.P."/>
        </authorList>
    </citation>
    <scope>NUCLEOTIDE SEQUENCE [LARGE SCALE GENOMIC DNA]</scope>
    <source>
        <strain evidence="2">FoC_Fus2</strain>
    </source>
</reference>
<comment type="caution">
    <text evidence="2">The sequence shown here is derived from an EMBL/GenBank/DDBJ whole genome shotgun (WGS) entry which is preliminary data.</text>
</comment>
<keyword evidence="1" id="KW-1133">Transmembrane helix</keyword>
<gene>
    <name evidence="2" type="ORF">BFJ65_g14173</name>
</gene>
<organism evidence="2">
    <name type="scientific">Fusarium oxysporum f. sp. cepae</name>
    <dbReference type="NCBI Taxonomy" id="396571"/>
    <lineage>
        <taxon>Eukaryota</taxon>
        <taxon>Fungi</taxon>
        <taxon>Dikarya</taxon>
        <taxon>Ascomycota</taxon>
        <taxon>Pezizomycotina</taxon>
        <taxon>Sordariomycetes</taxon>
        <taxon>Hypocreomycetidae</taxon>
        <taxon>Hypocreales</taxon>
        <taxon>Nectriaceae</taxon>
        <taxon>Fusarium</taxon>
        <taxon>Fusarium oxysporum species complex</taxon>
    </lineage>
</organism>
<keyword evidence="1" id="KW-0472">Membrane</keyword>
<accession>A0A3L6N6P7</accession>
<dbReference type="EMBL" id="MRCU01000009">
    <property type="protein sequence ID" value="RKK12312.1"/>
    <property type="molecule type" value="Genomic_DNA"/>
</dbReference>